<evidence type="ECO:0000259" key="4">
    <source>
        <dbReference type="Pfam" id="PF22624"/>
    </source>
</evidence>
<dbReference type="GO" id="GO:0005829">
    <property type="term" value="C:cytosol"/>
    <property type="evidence" value="ECO:0007669"/>
    <property type="project" value="TreeGrafter"/>
</dbReference>
<organism evidence="5 6">
    <name type="scientific">Vasconcelosia minhoensis LEGE 07310</name>
    <dbReference type="NCBI Taxonomy" id="915328"/>
    <lineage>
        <taxon>Bacteria</taxon>
        <taxon>Bacillati</taxon>
        <taxon>Cyanobacteriota</taxon>
        <taxon>Cyanophyceae</taxon>
        <taxon>Nodosilineales</taxon>
        <taxon>Cymatolegaceae</taxon>
        <taxon>Vasconcelosia</taxon>
        <taxon>Vasconcelosia minhoensis</taxon>
    </lineage>
</organism>
<dbReference type="Gene3D" id="3.90.470.20">
    <property type="entry name" value="4'-phosphopantetheinyl transferase domain"/>
    <property type="match status" value="2"/>
</dbReference>
<dbReference type="PANTHER" id="PTHR12215">
    <property type="entry name" value="PHOSPHOPANTETHEINE TRANSFERASE"/>
    <property type="match status" value="1"/>
</dbReference>
<dbReference type="GO" id="GO:0019878">
    <property type="term" value="P:lysine biosynthetic process via aminoadipic acid"/>
    <property type="evidence" value="ECO:0007669"/>
    <property type="project" value="TreeGrafter"/>
</dbReference>
<evidence type="ECO:0000256" key="1">
    <source>
        <dbReference type="ARBA" id="ARBA00010990"/>
    </source>
</evidence>
<dbReference type="RefSeq" id="WP_193906015.1">
    <property type="nucleotide sequence ID" value="NZ_JADEXG010000015.1"/>
</dbReference>
<dbReference type="InterPro" id="IPR050559">
    <property type="entry name" value="P-Pant_transferase_sf"/>
</dbReference>
<dbReference type="InterPro" id="IPR055066">
    <property type="entry name" value="AASDHPPT_N"/>
</dbReference>
<feature type="domain" description="4'-phosphopantetheinyl transferase" evidence="3">
    <location>
        <begin position="112"/>
        <end position="216"/>
    </location>
</feature>
<dbReference type="InterPro" id="IPR008278">
    <property type="entry name" value="4-PPantetheinyl_Trfase_dom"/>
</dbReference>
<reference evidence="5" key="1">
    <citation type="submission" date="2020-10" db="EMBL/GenBank/DDBJ databases">
        <authorList>
            <person name="Castelo-Branco R."/>
            <person name="Eusebio N."/>
            <person name="Adriana R."/>
            <person name="Vieira A."/>
            <person name="Brugerolle De Fraissinette N."/>
            <person name="Rezende De Castro R."/>
            <person name="Schneider M.P."/>
            <person name="Vasconcelos V."/>
            <person name="Leao P.N."/>
        </authorList>
    </citation>
    <scope>NUCLEOTIDE SEQUENCE</scope>
    <source>
        <strain evidence="5">LEGE 07310</strain>
    </source>
</reference>
<keyword evidence="6" id="KW-1185">Reference proteome</keyword>
<evidence type="ECO:0000313" key="5">
    <source>
        <dbReference type="EMBL" id="MBE9077349.1"/>
    </source>
</evidence>
<dbReference type="AlphaFoldDB" id="A0A8J7AMS5"/>
<evidence type="ECO:0000259" key="3">
    <source>
        <dbReference type="Pfam" id="PF01648"/>
    </source>
</evidence>
<comment type="caution">
    <text evidence="5">The sequence shown here is derived from an EMBL/GenBank/DDBJ whole genome shotgun (WGS) entry which is preliminary data.</text>
</comment>
<accession>A0A8J7AMS5</accession>
<dbReference type="InterPro" id="IPR037143">
    <property type="entry name" value="4-PPantetheinyl_Trfase_dom_sf"/>
</dbReference>
<dbReference type="Pfam" id="PF01648">
    <property type="entry name" value="ACPS"/>
    <property type="match status" value="1"/>
</dbReference>
<dbReference type="Pfam" id="PF22624">
    <property type="entry name" value="AASDHPPT_N"/>
    <property type="match status" value="1"/>
</dbReference>
<name>A0A8J7AMS5_9CYAN</name>
<feature type="domain" description="4'-phosphopantetheinyl transferase N-terminal" evidence="4">
    <location>
        <begin position="21"/>
        <end position="106"/>
    </location>
</feature>
<dbReference type="GO" id="GO:0000287">
    <property type="term" value="F:magnesium ion binding"/>
    <property type="evidence" value="ECO:0007669"/>
    <property type="project" value="InterPro"/>
</dbReference>
<dbReference type="EMBL" id="JADEXG010000015">
    <property type="protein sequence ID" value="MBE9077349.1"/>
    <property type="molecule type" value="Genomic_DNA"/>
</dbReference>
<protein>
    <submittedName>
        <fullName evidence="5">4'-phosphopantetheinyl transferase superfamily protein</fullName>
    </submittedName>
</protein>
<evidence type="ECO:0000313" key="6">
    <source>
        <dbReference type="Proteomes" id="UP000636505"/>
    </source>
</evidence>
<sequence>MLTLVSGQVHLWQQTLAVTPARLRQLGALLSPDEQQKASRFCREQSRQQYAVSRGSLRLILSRYMMIEPQEIRFGYGPQGKPFLANAIGMTIDFNLSHSGQLVLIAIGRDRSLGIDLEQVRTATDIVALSEQCFSPDECRLLTAYPPDQKHRVFFQLWTCKEALLKATGVGLRDIEHIEIVALPQTPSRQVQFSQRSSRQFSLQLIVDDPDYIAALAVERKGAELADTLGRFRSI</sequence>
<keyword evidence="2 5" id="KW-0808">Transferase</keyword>
<evidence type="ECO:0000256" key="2">
    <source>
        <dbReference type="ARBA" id="ARBA00022679"/>
    </source>
</evidence>
<dbReference type="PANTHER" id="PTHR12215:SF10">
    <property type="entry name" value="L-AMINOADIPATE-SEMIALDEHYDE DEHYDROGENASE-PHOSPHOPANTETHEINYL TRANSFERASE"/>
    <property type="match status" value="1"/>
</dbReference>
<proteinExistence type="inferred from homology"/>
<gene>
    <name evidence="5" type="ORF">IQ241_08575</name>
</gene>
<dbReference type="Proteomes" id="UP000636505">
    <property type="component" value="Unassembled WGS sequence"/>
</dbReference>
<dbReference type="GO" id="GO:0008897">
    <property type="term" value="F:holo-[acyl-carrier-protein] synthase activity"/>
    <property type="evidence" value="ECO:0007669"/>
    <property type="project" value="InterPro"/>
</dbReference>
<dbReference type="SUPFAM" id="SSF56214">
    <property type="entry name" value="4'-phosphopantetheinyl transferase"/>
    <property type="match status" value="2"/>
</dbReference>
<comment type="similarity">
    <text evidence="1">Belongs to the P-Pant transferase superfamily. Gsp/Sfp/HetI/AcpT family.</text>
</comment>